<feature type="domain" description="Alpha/beta hydrolase fold-3" evidence="2">
    <location>
        <begin position="52"/>
        <end position="257"/>
    </location>
</feature>
<dbReference type="InterPro" id="IPR029058">
    <property type="entry name" value="AB_hydrolase_fold"/>
</dbReference>
<dbReference type="EMBL" id="JAGPXD010000003">
    <property type="protein sequence ID" value="KAH7362565.1"/>
    <property type="molecule type" value="Genomic_DNA"/>
</dbReference>
<dbReference type="PANTHER" id="PTHR48081">
    <property type="entry name" value="AB HYDROLASE SUPERFAMILY PROTEIN C4A8.06C"/>
    <property type="match status" value="1"/>
</dbReference>
<dbReference type="Proteomes" id="UP000813385">
    <property type="component" value="Unassembled WGS sequence"/>
</dbReference>
<reference evidence="3" key="1">
    <citation type="journal article" date="2021" name="Nat. Commun.">
        <title>Genetic determinants of endophytism in the Arabidopsis root mycobiome.</title>
        <authorList>
            <person name="Mesny F."/>
            <person name="Miyauchi S."/>
            <person name="Thiergart T."/>
            <person name="Pickel B."/>
            <person name="Atanasova L."/>
            <person name="Karlsson M."/>
            <person name="Huettel B."/>
            <person name="Barry K.W."/>
            <person name="Haridas S."/>
            <person name="Chen C."/>
            <person name="Bauer D."/>
            <person name="Andreopoulos W."/>
            <person name="Pangilinan J."/>
            <person name="LaButti K."/>
            <person name="Riley R."/>
            <person name="Lipzen A."/>
            <person name="Clum A."/>
            <person name="Drula E."/>
            <person name="Henrissat B."/>
            <person name="Kohler A."/>
            <person name="Grigoriev I.V."/>
            <person name="Martin F.M."/>
            <person name="Hacquard S."/>
        </authorList>
    </citation>
    <scope>NUCLEOTIDE SEQUENCE</scope>
    <source>
        <strain evidence="3">MPI-CAGE-AT-0016</strain>
    </source>
</reference>
<accession>A0A8K0X594</accession>
<dbReference type="Pfam" id="PF07859">
    <property type="entry name" value="Abhydrolase_3"/>
    <property type="match status" value="1"/>
</dbReference>
<gene>
    <name evidence="3" type="ORF">B0T11DRAFT_227305</name>
</gene>
<name>A0A8K0X594_9PEZI</name>
<proteinExistence type="predicted"/>
<dbReference type="OrthoDB" id="408631at2759"/>
<dbReference type="PANTHER" id="PTHR48081:SF8">
    <property type="entry name" value="ALPHA_BETA HYDROLASE FOLD-3 DOMAIN-CONTAINING PROTEIN-RELATED"/>
    <property type="match status" value="1"/>
</dbReference>
<keyword evidence="4" id="KW-1185">Reference proteome</keyword>
<dbReference type="Gene3D" id="3.40.50.1820">
    <property type="entry name" value="alpha/beta hydrolase"/>
    <property type="match status" value="1"/>
</dbReference>
<comment type="caution">
    <text evidence="3">The sequence shown here is derived from an EMBL/GenBank/DDBJ whole genome shotgun (WGS) entry which is preliminary data.</text>
</comment>
<evidence type="ECO:0000259" key="2">
    <source>
        <dbReference type="Pfam" id="PF07859"/>
    </source>
</evidence>
<dbReference type="SUPFAM" id="SSF53474">
    <property type="entry name" value="alpha/beta-Hydrolases"/>
    <property type="match status" value="1"/>
</dbReference>
<protein>
    <submittedName>
        <fullName evidence="3">Alpha/Beta hydrolase protein</fullName>
    </submittedName>
</protein>
<dbReference type="InterPro" id="IPR013094">
    <property type="entry name" value="AB_hydrolase_3"/>
</dbReference>
<organism evidence="3 4">
    <name type="scientific">Plectosphaerella cucumerina</name>
    <dbReference type="NCBI Taxonomy" id="40658"/>
    <lineage>
        <taxon>Eukaryota</taxon>
        <taxon>Fungi</taxon>
        <taxon>Dikarya</taxon>
        <taxon>Ascomycota</taxon>
        <taxon>Pezizomycotina</taxon>
        <taxon>Sordariomycetes</taxon>
        <taxon>Hypocreomycetidae</taxon>
        <taxon>Glomerellales</taxon>
        <taxon>Plectosphaerellaceae</taxon>
        <taxon>Plectosphaerella</taxon>
    </lineage>
</organism>
<dbReference type="InterPro" id="IPR050300">
    <property type="entry name" value="GDXG_lipolytic_enzyme"/>
</dbReference>
<evidence type="ECO:0000256" key="1">
    <source>
        <dbReference type="ARBA" id="ARBA00022801"/>
    </source>
</evidence>
<evidence type="ECO:0000313" key="3">
    <source>
        <dbReference type="EMBL" id="KAH7362565.1"/>
    </source>
</evidence>
<keyword evidence="1 3" id="KW-0378">Hydrolase</keyword>
<evidence type="ECO:0000313" key="4">
    <source>
        <dbReference type="Proteomes" id="UP000813385"/>
    </source>
</evidence>
<dbReference type="AlphaFoldDB" id="A0A8K0X594"/>
<dbReference type="GO" id="GO:0016787">
    <property type="term" value="F:hydrolase activity"/>
    <property type="evidence" value="ECO:0007669"/>
    <property type="project" value="UniProtKB-KW"/>
</dbReference>
<sequence length="281" mass="30452">MYNATALGSQAPPIPDAVTFEVISVPRPDGSILPVHHFRPATQKHGTPTAALLHFHGGGFIAMTPDIAKGRLVQYVLNAGIQAFSVDYRLAPEHPYPAALDDGWTALAWIRENAGQLGINTARIAIMGDSAGGAIAVSLAIRARDSQLSPPIAQQILCAPMLDDRTKRDIPCNFKVWDLQDNITGWTAYLGKPPGGSDVPDTASPARVTDVSGLPSLYIDTTQLDLFAEENMEYGSRCVKAGIEVEIHVSPGLPHGFDSLMPSHRVSKQYEEHRERVMRNL</sequence>